<name>A0ABU6D9J3_9BACL</name>
<dbReference type="RefSeq" id="WP_127449249.1">
    <property type="nucleotide sequence ID" value="NZ_JAROBY010000016.1"/>
</dbReference>
<dbReference type="Gene3D" id="3.30.530.20">
    <property type="match status" value="1"/>
</dbReference>
<dbReference type="CDD" id="cd07820">
    <property type="entry name" value="SRPBCC_3"/>
    <property type="match status" value="1"/>
</dbReference>
<comment type="caution">
    <text evidence="1">The sequence shown here is derived from an EMBL/GenBank/DDBJ whole genome shotgun (WGS) entry which is preliminary data.</text>
</comment>
<organism evidence="1 2">
    <name type="scientific">Paenibacillus chondroitinus</name>
    <dbReference type="NCBI Taxonomy" id="59842"/>
    <lineage>
        <taxon>Bacteria</taxon>
        <taxon>Bacillati</taxon>
        <taxon>Bacillota</taxon>
        <taxon>Bacilli</taxon>
        <taxon>Bacillales</taxon>
        <taxon>Paenibacillaceae</taxon>
        <taxon>Paenibacillus</taxon>
    </lineage>
</organism>
<keyword evidence="2" id="KW-1185">Reference proteome</keyword>
<accession>A0ABU6D9J3</accession>
<dbReference type="InterPro" id="IPR023393">
    <property type="entry name" value="START-like_dom_sf"/>
</dbReference>
<proteinExistence type="predicted"/>
<evidence type="ECO:0000313" key="1">
    <source>
        <dbReference type="EMBL" id="MEB4794414.1"/>
    </source>
</evidence>
<evidence type="ECO:0000313" key="2">
    <source>
        <dbReference type="Proteomes" id="UP001355653"/>
    </source>
</evidence>
<reference evidence="1 2" key="1">
    <citation type="submission" date="2023-03" db="EMBL/GenBank/DDBJ databases">
        <title>Bacillus Genome Sequencing.</title>
        <authorList>
            <person name="Dunlap C."/>
        </authorList>
    </citation>
    <scope>NUCLEOTIDE SEQUENCE [LARGE SCALE GENOMIC DNA]</scope>
    <source>
        <strain evidence="1 2">NRS-1351</strain>
    </source>
</reference>
<protein>
    <submittedName>
        <fullName evidence="1">SRPBCC family protein</fullName>
    </submittedName>
</protein>
<dbReference type="EMBL" id="JAROBY010000016">
    <property type="protein sequence ID" value="MEB4794414.1"/>
    <property type="molecule type" value="Genomic_DNA"/>
</dbReference>
<sequence length="155" mass="17913">MPSIRIELFIHAPAEVIFDLARSIDIHAKSTAQTRERPIAGRTSGLIELGETVTWEAIHFGIKQKLTAKITEMERPSYFVDEQVRGAFKSFKHTHEFISAEGGRTRMIDIFEYSSPMGVLGKLADKWFLEAYMRDFLWQRNLYIKSEAEKAMKEK</sequence>
<dbReference type="SUPFAM" id="SSF55961">
    <property type="entry name" value="Bet v1-like"/>
    <property type="match status" value="1"/>
</dbReference>
<dbReference type="Proteomes" id="UP001355653">
    <property type="component" value="Unassembled WGS sequence"/>
</dbReference>
<gene>
    <name evidence="1" type="ORF">P5G65_10940</name>
</gene>